<dbReference type="Proteomes" id="UP000250369">
    <property type="component" value="Unassembled WGS sequence"/>
</dbReference>
<gene>
    <name evidence="1" type="ORF">DQG23_34745</name>
</gene>
<comment type="caution">
    <text evidence="1">The sequence shown here is derived from an EMBL/GenBank/DDBJ whole genome shotgun (WGS) entry which is preliminary data.</text>
</comment>
<evidence type="ECO:0000313" key="2">
    <source>
        <dbReference type="Proteomes" id="UP000250369"/>
    </source>
</evidence>
<proteinExistence type="predicted"/>
<accession>A0A329LYU7</accession>
<dbReference type="AlphaFoldDB" id="A0A329LYU7"/>
<sequence length="153" mass="18411">MASLEYRLLDEEQQMPLLYEYARIGLGEIALRFSCDYFVKEQTVYEKTSCSMEKRDLYVIYVKKAEEEHAYEAVQVQRPDWRGVRVELRKYTNEAIHYPVLDIRDFEDEREALLQINSHYVYADGKEWEKSSTEIDEDRKRYVVYVREVNDIG</sequence>
<evidence type="ECO:0000313" key="1">
    <source>
        <dbReference type="EMBL" id="RAV12490.1"/>
    </source>
</evidence>
<name>A0A329LYU7_9BACL</name>
<reference evidence="1 2" key="1">
    <citation type="journal article" date="2009" name="Int. J. Syst. Evol. Microbiol.">
        <title>Paenibacillus contaminans sp. nov., isolated from a contaminated laboratory plate.</title>
        <authorList>
            <person name="Chou J.H."/>
            <person name="Lee J.H."/>
            <person name="Lin M.C."/>
            <person name="Chang P.S."/>
            <person name="Arun A.B."/>
            <person name="Young C.C."/>
            <person name="Chen W.M."/>
        </authorList>
    </citation>
    <scope>NUCLEOTIDE SEQUENCE [LARGE SCALE GENOMIC DNA]</scope>
    <source>
        <strain evidence="1 2">CKOBP-6</strain>
    </source>
</reference>
<protein>
    <submittedName>
        <fullName evidence="1">Uncharacterized protein</fullName>
    </submittedName>
</protein>
<dbReference type="EMBL" id="QMFB01000033">
    <property type="protein sequence ID" value="RAV12490.1"/>
    <property type="molecule type" value="Genomic_DNA"/>
</dbReference>
<dbReference type="RefSeq" id="WP_113035633.1">
    <property type="nucleotide sequence ID" value="NZ_QMFB01000033.1"/>
</dbReference>
<dbReference type="OrthoDB" id="1682087at2"/>
<organism evidence="1 2">
    <name type="scientific">Paenibacillus contaminans</name>
    <dbReference type="NCBI Taxonomy" id="450362"/>
    <lineage>
        <taxon>Bacteria</taxon>
        <taxon>Bacillati</taxon>
        <taxon>Bacillota</taxon>
        <taxon>Bacilli</taxon>
        <taxon>Bacillales</taxon>
        <taxon>Paenibacillaceae</taxon>
        <taxon>Paenibacillus</taxon>
    </lineage>
</organism>
<keyword evidence="2" id="KW-1185">Reference proteome</keyword>